<reference evidence="1 2" key="1">
    <citation type="submission" date="2020-08" db="EMBL/GenBank/DDBJ databases">
        <title>Sequencing the genomes of 1000 actinobacteria strains.</title>
        <authorList>
            <person name="Klenk H.-P."/>
        </authorList>
    </citation>
    <scope>NUCLEOTIDE SEQUENCE [LARGE SCALE GENOMIC DNA]</scope>
    <source>
        <strain evidence="1 2">DSM 41827</strain>
    </source>
</reference>
<dbReference type="Proteomes" id="UP000577386">
    <property type="component" value="Unassembled WGS sequence"/>
</dbReference>
<dbReference type="AlphaFoldDB" id="A0A7W3NVM9"/>
<sequence>MWSTAFRATDLADAAGAVARRADVSRAFLDENLDAKAAVATAMTEAGERRSQLLTDYDSECEAPWPVRALNASDALKAAHADILAQRTRIGELPGEIGDLQVEWIEEAIQRITSENTTLKQRVRRLTAANRTLDEHFKATRSNLRFLDRRVADLQCRRTRECASEVRTNVLSEMTGCSLGSSGIVAR</sequence>
<dbReference type="RefSeq" id="WP_259408784.1">
    <property type="nucleotide sequence ID" value="NZ_BAAAHW010000009.1"/>
</dbReference>
<dbReference type="EMBL" id="JACJIJ010000002">
    <property type="protein sequence ID" value="MBA9057566.1"/>
    <property type="molecule type" value="Genomic_DNA"/>
</dbReference>
<evidence type="ECO:0000313" key="2">
    <source>
        <dbReference type="Proteomes" id="UP000577386"/>
    </source>
</evidence>
<dbReference type="GeneID" id="93978022"/>
<proteinExistence type="predicted"/>
<accession>A0A7W3NVM9</accession>
<organism evidence="1 2">
    <name type="scientific">Streptomyces murinus</name>
    <dbReference type="NCBI Taxonomy" id="33900"/>
    <lineage>
        <taxon>Bacteria</taxon>
        <taxon>Bacillati</taxon>
        <taxon>Actinomycetota</taxon>
        <taxon>Actinomycetes</taxon>
        <taxon>Kitasatosporales</taxon>
        <taxon>Streptomycetaceae</taxon>
        <taxon>Streptomyces</taxon>
    </lineage>
</organism>
<protein>
    <submittedName>
        <fullName evidence="1">Succinate dehydrogenase/fumarate reductase flavoprotein subunit</fullName>
    </submittedName>
</protein>
<evidence type="ECO:0000313" key="1">
    <source>
        <dbReference type="EMBL" id="MBA9057566.1"/>
    </source>
</evidence>
<name>A0A7W3NVM9_STRMR</name>
<gene>
    <name evidence="1" type="ORF">HDA42_006744</name>
</gene>
<keyword evidence="2" id="KW-1185">Reference proteome</keyword>
<comment type="caution">
    <text evidence="1">The sequence shown here is derived from an EMBL/GenBank/DDBJ whole genome shotgun (WGS) entry which is preliminary data.</text>
</comment>